<keyword evidence="12" id="KW-1185">Reference proteome</keyword>
<evidence type="ECO:0000313" key="12">
    <source>
        <dbReference type="Proteomes" id="UP000185221"/>
    </source>
</evidence>
<dbReference type="AlphaFoldDB" id="A0A1N6HEH8"/>
<dbReference type="STRING" id="226505.SAMN05444394_3788"/>
<dbReference type="UniPathway" id="UPA00035">
    <property type="reaction ID" value="UER00042"/>
</dbReference>
<comment type="catalytic activity">
    <reaction evidence="1 9">
        <text>N-(5-phospho-beta-D-ribosyl)anthranilate = 1-(2-carboxyphenylamino)-1-deoxy-D-ribulose 5-phosphate</text>
        <dbReference type="Rhea" id="RHEA:21540"/>
        <dbReference type="ChEBI" id="CHEBI:18277"/>
        <dbReference type="ChEBI" id="CHEBI:58613"/>
        <dbReference type="EC" id="5.3.1.24"/>
    </reaction>
</comment>
<keyword evidence="5 9" id="KW-0028">Amino-acid biosynthesis</keyword>
<name>A0A1N6HEH8_9BACT</name>
<dbReference type="Gene3D" id="3.20.20.70">
    <property type="entry name" value="Aldolase class I"/>
    <property type="match status" value="1"/>
</dbReference>
<evidence type="ECO:0000256" key="1">
    <source>
        <dbReference type="ARBA" id="ARBA00001164"/>
    </source>
</evidence>
<dbReference type="GO" id="GO:0000162">
    <property type="term" value="P:L-tryptophan biosynthetic process"/>
    <property type="evidence" value="ECO:0007669"/>
    <property type="project" value="UniProtKB-UniRule"/>
</dbReference>
<sequence length="210" mass="23784">MKVKVCGMRDSDNVQQLLQEIKPDWMGLIFYPKSSRYVSAELSEELKNTEVSKVGVFVNESIETILSTIEEFNLSVIQLHGSESPAYVSELNAKTDKRIWKVVSVAEEIDWEYLREYVDLVEYFLFDTATPAHGGSGKKFNWTVLESYPFEKGFILSGGLDEDSAKEILDLAKKLPQLKGVDLNSKYEDAPGVKNIGKLRNFKKKLIGSF</sequence>
<gene>
    <name evidence="9" type="primary">trpF</name>
    <name evidence="11" type="ORF">SAMN05444394_3788</name>
</gene>
<organism evidence="11 12">
    <name type="scientific">Algoriphagus halophilus</name>
    <dbReference type="NCBI Taxonomy" id="226505"/>
    <lineage>
        <taxon>Bacteria</taxon>
        <taxon>Pseudomonadati</taxon>
        <taxon>Bacteroidota</taxon>
        <taxon>Cytophagia</taxon>
        <taxon>Cytophagales</taxon>
        <taxon>Cyclobacteriaceae</taxon>
        <taxon>Algoriphagus</taxon>
    </lineage>
</organism>
<evidence type="ECO:0000313" key="11">
    <source>
        <dbReference type="EMBL" id="SIO18244.1"/>
    </source>
</evidence>
<dbReference type="PANTHER" id="PTHR42894:SF1">
    <property type="entry name" value="N-(5'-PHOSPHORIBOSYL)ANTHRANILATE ISOMERASE"/>
    <property type="match status" value="1"/>
</dbReference>
<evidence type="ECO:0000259" key="10">
    <source>
        <dbReference type="Pfam" id="PF00697"/>
    </source>
</evidence>
<comment type="pathway">
    <text evidence="2 9">Amino-acid biosynthesis; L-tryptophan biosynthesis; L-tryptophan from chorismate: step 3/5.</text>
</comment>
<dbReference type="EMBL" id="FSRC01000003">
    <property type="protein sequence ID" value="SIO18244.1"/>
    <property type="molecule type" value="Genomic_DNA"/>
</dbReference>
<dbReference type="Proteomes" id="UP000185221">
    <property type="component" value="Unassembled WGS sequence"/>
</dbReference>
<comment type="similarity">
    <text evidence="9">Belongs to the TrpF family.</text>
</comment>
<keyword evidence="7 9" id="KW-0057">Aromatic amino acid biosynthesis</keyword>
<dbReference type="HAMAP" id="MF_00135">
    <property type="entry name" value="PRAI"/>
    <property type="match status" value="1"/>
</dbReference>
<dbReference type="InterPro" id="IPR044643">
    <property type="entry name" value="TrpF_fam"/>
</dbReference>
<dbReference type="InterPro" id="IPR013785">
    <property type="entry name" value="Aldolase_TIM"/>
</dbReference>
<dbReference type="RefSeq" id="WP_074226545.1">
    <property type="nucleotide sequence ID" value="NZ_FSRC01000003.1"/>
</dbReference>
<protein>
    <recommendedName>
        <fullName evidence="4 9">N-(5'-phosphoribosyl)anthranilate isomerase</fullName>
        <shortName evidence="9">PRAI</shortName>
        <ecNumber evidence="3 9">5.3.1.24</ecNumber>
    </recommendedName>
</protein>
<reference evidence="12" key="1">
    <citation type="submission" date="2016-11" db="EMBL/GenBank/DDBJ databases">
        <authorList>
            <person name="Varghese N."/>
            <person name="Submissions S."/>
        </authorList>
    </citation>
    <scope>NUCLEOTIDE SEQUENCE [LARGE SCALE GENOMIC DNA]</scope>
    <source>
        <strain evidence="12">DSM 15292</strain>
    </source>
</reference>
<dbReference type="InterPro" id="IPR011060">
    <property type="entry name" value="RibuloseP-bd_barrel"/>
</dbReference>
<evidence type="ECO:0000256" key="7">
    <source>
        <dbReference type="ARBA" id="ARBA00023141"/>
    </source>
</evidence>
<evidence type="ECO:0000256" key="3">
    <source>
        <dbReference type="ARBA" id="ARBA00012572"/>
    </source>
</evidence>
<keyword evidence="6 9" id="KW-0822">Tryptophan biosynthesis</keyword>
<dbReference type="EC" id="5.3.1.24" evidence="3 9"/>
<dbReference type="Pfam" id="PF00697">
    <property type="entry name" value="PRAI"/>
    <property type="match status" value="1"/>
</dbReference>
<evidence type="ECO:0000256" key="6">
    <source>
        <dbReference type="ARBA" id="ARBA00022822"/>
    </source>
</evidence>
<dbReference type="PANTHER" id="PTHR42894">
    <property type="entry name" value="N-(5'-PHOSPHORIBOSYL)ANTHRANILATE ISOMERASE"/>
    <property type="match status" value="1"/>
</dbReference>
<accession>A0A1N6HEH8</accession>
<evidence type="ECO:0000256" key="8">
    <source>
        <dbReference type="ARBA" id="ARBA00023235"/>
    </source>
</evidence>
<evidence type="ECO:0000256" key="4">
    <source>
        <dbReference type="ARBA" id="ARBA00022272"/>
    </source>
</evidence>
<dbReference type="SUPFAM" id="SSF51366">
    <property type="entry name" value="Ribulose-phoshate binding barrel"/>
    <property type="match status" value="1"/>
</dbReference>
<dbReference type="GO" id="GO:0004640">
    <property type="term" value="F:phosphoribosylanthranilate isomerase activity"/>
    <property type="evidence" value="ECO:0007669"/>
    <property type="project" value="UniProtKB-UniRule"/>
</dbReference>
<feature type="domain" description="N-(5'phosphoribosyl) anthranilate isomerase (PRAI)" evidence="10">
    <location>
        <begin position="3"/>
        <end position="204"/>
    </location>
</feature>
<keyword evidence="8 9" id="KW-0413">Isomerase</keyword>
<evidence type="ECO:0000256" key="5">
    <source>
        <dbReference type="ARBA" id="ARBA00022605"/>
    </source>
</evidence>
<proteinExistence type="inferred from homology"/>
<dbReference type="CDD" id="cd00405">
    <property type="entry name" value="PRAI"/>
    <property type="match status" value="1"/>
</dbReference>
<evidence type="ECO:0000256" key="2">
    <source>
        <dbReference type="ARBA" id="ARBA00004664"/>
    </source>
</evidence>
<dbReference type="InterPro" id="IPR001240">
    <property type="entry name" value="PRAI_dom"/>
</dbReference>
<evidence type="ECO:0000256" key="9">
    <source>
        <dbReference type="HAMAP-Rule" id="MF_00135"/>
    </source>
</evidence>
<dbReference type="OrthoDB" id="9786954at2"/>